<gene>
    <name evidence="1" type="ORF">GcM1_208027</name>
</gene>
<sequence>MTSNPSNWANYVTRAIFEVNNREVTHQLHSPVQIAFGFEPTGMTDRNYPEQQRAVLTVASKEQINILPGEDEHVKGVIDFILQRNEIRREILRRSDRIKDKRAQKHDMGLQAIQEYNLGPFIVVGFGGDMVKSYCLRQIEGTPIPSHYNGDALKPFRLREGYFISKEEIIPVLQNIRLGTAAFKLSKSQRTVPGAWNRDE</sequence>
<name>A0A420IW45_9PEZI</name>
<dbReference type="EMBL" id="MCBS01020849">
    <property type="protein sequence ID" value="RKF78771.1"/>
    <property type="molecule type" value="Genomic_DNA"/>
</dbReference>
<dbReference type="AlphaFoldDB" id="A0A420IW45"/>
<evidence type="ECO:0000313" key="2">
    <source>
        <dbReference type="Proteomes" id="UP000285326"/>
    </source>
</evidence>
<comment type="caution">
    <text evidence="1">The sequence shown here is derived from an EMBL/GenBank/DDBJ whole genome shotgun (WGS) entry which is preliminary data.</text>
</comment>
<evidence type="ECO:0000313" key="1">
    <source>
        <dbReference type="EMBL" id="RKF78771.1"/>
    </source>
</evidence>
<organism evidence="1 2">
    <name type="scientific">Golovinomyces cichoracearum</name>
    <dbReference type="NCBI Taxonomy" id="62708"/>
    <lineage>
        <taxon>Eukaryota</taxon>
        <taxon>Fungi</taxon>
        <taxon>Dikarya</taxon>
        <taxon>Ascomycota</taxon>
        <taxon>Pezizomycotina</taxon>
        <taxon>Leotiomycetes</taxon>
        <taxon>Erysiphales</taxon>
        <taxon>Erysiphaceae</taxon>
        <taxon>Golovinomyces</taxon>
    </lineage>
</organism>
<reference evidence="1 2" key="1">
    <citation type="journal article" date="2018" name="BMC Genomics">
        <title>Comparative genome analyses reveal sequence features reflecting distinct modes of host-adaptation between dicot and monocot powdery mildew.</title>
        <authorList>
            <person name="Wu Y."/>
            <person name="Ma X."/>
            <person name="Pan Z."/>
            <person name="Kale S.D."/>
            <person name="Song Y."/>
            <person name="King H."/>
            <person name="Zhang Q."/>
            <person name="Presley C."/>
            <person name="Deng X."/>
            <person name="Wei C.I."/>
            <person name="Xiao S."/>
        </authorList>
    </citation>
    <scope>NUCLEOTIDE SEQUENCE [LARGE SCALE GENOMIC DNA]</scope>
    <source>
        <strain evidence="1">UMSG1</strain>
    </source>
</reference>
<dbReference type="Proteomes" id="UP000285326">
    <property type="component" value="Unassembled WGS sequence"/>
</dbReference>
<protein>
    <submittedName>
        <fullName evidence="1">Uncharacterized protein</fullName>
    </submittedName>
</protein>
<proteinExistence type="predicted"/>
<accession>A0A420IW45</accession>